<evidence type="ECO:0000259" key="15">
    <source>
        <dbReference type="PROSITE" id="PS51553"/>
    </source>
</evidence>
<keyword evidence="6 14" id="KW-0332">GMP biosynthesis</keyword>
<dbReference type="InterPro" id="IPR004739">
    <property type="entry name" value="GMP_synth_GATase"/>
</dbReference>
<gene>
    <name evidence="16" type="ORF">POBO1169_LOCUS3646</name>
</gene>
<keyword evidence="7 14" id="KW-0658">Purine biosynthesis</keyword>
<evidence type="ECO:0000256" key="11">
    <source>
        <dbReference type="ARBA" id="ARBA00031356"/>
    </source>
</evidence>
<evidence type="ECO:0000256" key="9">
    <source>
        <dbReference type="ARBA" id="ARBA00022962"/>
    </source>
</evidence>
<dbReference type="InterPro" id="IPR029062">
    <property type="entry name" value="Class_I_gatase-like"/>
</dbReference>
<dbReference type="GO" id="GO:0003921">
    <property type="term" value="F:GMP synthase activity"/>
    <property type="evidence" value="ECO:0007669"/>
    <property type="project" value="InterPro"/>
</dbReference>
<proteinExistence type="inferred from homology"/>
<reference evidence="16" key="1">
    <citation type="submission" date="2021-01" db="EMBL/GenBank/DDBJ databases">
        <authorList>
            <person name="Corre E."/>
            <person name="Pelletier E."/>
            <person name="Niang G."/>
            <person name="Scheremetjew M."/>
            <person name="Finn R."/>
            <person name="Kale V."/>
            <person name="Holt S."/>
            <person name="Cochrane G."/>
            <person name="Meng A."/>
            <person name="Brown T."/>
            <person name="Cohen L."/>
        </authorList>
    </citation>
    <scope>NUCLEOTIDE SEQUENCE</scope>
    <source>
        <strain evidence="16">CCMP722</strain>
    </source>
</reference>
<dbReference type="NCBIfam" id="TIGR00888">
    <property type="entry name" value="guaA_Nterm"/>
    <property type="match status" value="1"/>
</dbReference>
<dbReference type="PANTHER" id="PTHR11922:SF2">
    <property type="entry name" value="GMP SYNTHASE [GLUTAMINE-HYDROLYZING]"/>
    <property type="match status" value="1"/>
</dbReference>
<keyword evidence="4" id="KW-0436">Ligase</keyword>
<name>A0A7S0MY67_9CHLO</name>
<dbReference type="HAMAP" id="MF_00344">
    <property type="entry name" value="GMP_synthase"/>
    <property type="match status" value="1"/>
</dbReference>
<dbReference type="PROSITE" id="PS51273">
    <property type="entry name" value="GATASE_TYPE_1"/>
    <property type="match status" value="1"/>
</dbReference>
<dbReference type="NCBIfam" id="NF000848">
    <property type="entry name" value="PRK00074.1"/>
    <property type="match status" value="1"/>
</dbReference>
<dbReference type="InterPro" id="IPR022955">
    <property type="entry name" value="GMP_synthase"/>
</dbReference>
<evidence type="ECO:0000256" key="6">
    <source>
        <dbReference type="ARBA" id="ARBA00022749"/>
    </source>
</evidence>
<feature type="binding site" evidence="14">
    <location>
        <begin position="241"/>
        <end position="247"/>
    </location>
    <ligand>
        <name>ATP</name>
        <dbReference type="ChEBI" id="CHEBI:30616"/>
    </ligand>
</feature>
<feature type="domain" description="GMPS ATP-PPase" evidence="15">
    <location>
        <begin position="213"/>
        <end position="414"/>
    </location>
</feature>
<dbReference type="FunFam" id="3.40.50.880:FF:000001">
    <property type="entry name" value="GMP synthase [glutamine-hydrolyzing]"/>
    <property type="match status" value="1"/>
</dbReference>
<dbReference type="SUPFAM" id="SSF54810">
    <property type="entry name" value="GMP synthetase C-terminal dimerisation domain"/>
    <property type="match status" value="1"/>
</dbReference>
<dbReference type="PRINTS" id="PR00096">
    <property type="entry name" value="GATASE"/>
</dbReference>
<evidence type="ECO:0000256" key="3">
    <source>
        <dbReference type="ARBA" id="ARBA00021562"/>
    </source>
</evidence>
<dbReference type="GO" id="GO:0005524">
    <property type="term" value="F:ATP binding"/>
    <property type="evidence" value="ECO:0007669"/>
    <property type="project" value="UniProtKB-UniRule"/>
</dbReference>
<dbReference type="UniPathway" id="UPA00189">
    <property type="reaction ID" value="UER00296"/>
</dbReference>
<keyword evidence="5 14" id="KW-0547">Nucleotide-binding</keyword>
<evidence type="ECO:0000256" key="2">
    <source>
        <dbReference type="ARBA" id="ARBA00012746"/>
    </source>
</evidence>
<evidence type="ECO:0000256" key="8">
    <source>
        <dbReference type="ARBA" id="ARBA00022840"/>
    </source>
</evidence>
<dbReference type="FunFam" id="3.40.50.620:FF:000001">
    <property type="entry name" value="GMP synthase [glutamine-hydrolyzing]"/>
    <property type="match status" value="1"/>
</dbReference>
<dbReference type="FunFam" id="3.30.300.10:FF:000002">
    <property type="entry name" value="GMP synthase [glutamine-hydrolyzing]"/>
    <property type="match status" value="1"/>
</dbReference>
<dbReference type="PANTHER" id="PTHR11922">
    <property type="entry name" value="GMP SYNTHASE-RELATED"/>
    <property type="match status" value="1"/>
</dbReference>
<dbReference type="EMBL" id="HBFA01007003">
    <property type="protein sequence ID" value="CAD8654830.1"/>
    <property type="molecule type" value="Transcribed_RNA"/>
</dbReference>
<evidence type="ECO:0000256" key="10">
    <source>
        <dbReference type="ARBA" id="ARBA00030464"/>
    </source>
</evidence>
<dbReference type="Gene3D" id="3.40.50.880">
    <property type="match status" value="1"/>
</dbReference>
<comment type="catalytic activity">
    <reaction evidence="13">
        <text>XMP + L-glutamine + ATP + H2O = GMP + L-glutamate + AMP + diphosphate + 2 H(+)</text>
        <dbReference type="Rhea" id="RHEA:11680"/>
        <dbReference type="ChEBI" id="CHEBI:15377"/>
        <dbReference type="ChEBI" id="CHEBI:15378"/>
        <dbReference type="ChEBI" id="CHEBI:29985"/>
        <dbReference type="ChEBI" id="CHEBI:30616"/>
        <dbReference type="ChEBI" id="CHEBI:33019"/>
        <dbReference type="ChEBI" id="CHEBI:57464"/>
        <dbReference type="ChEBI" id="CHEBI:58115"/>
        <dbReference type="ChEBI" id="CHEBI:58359"/>
        <dbReference type="ChEBI" id="CHEBI:456215"/>
        <dbReference type="EC" id="6.3.5.2"/>
    </reaction>
</comment>
<dbReference type="SUPFAM" id="SSF52402">
    <property type="entry name" value="Adenine nucleotide alpha hydrolases-like"/>
    <property type="match status" value="1"/>
</dbReference>
<dbReference type="Gene3D" id="3.40.50.620">
    <property type="entry name" value="HUPs"/>
    <property type="match status" value="1"/>
</dbReference>
<comment type="function">
    <text evidence="12">Catalyzes the conversion of xanthine monophosphate (XMP) to GMP in the presence of glutamine and ATP through an adenyl-XMP intermediate.</text>
</comment>
<organism evidence="16">
    <name type="scientific">Pyramimonas obovata</name>
    <dbReference type="NCBI Taxonomy" id="1411642"/>
    <lineage>
        <taxon>Eukaryota</taxon>
        <taxon>Viridiplantae</taxon>
        <taxon>Chlorophyta</taxon>
        <taxon>Pyramimonadophyceae</taxon>
        <taxon>Pyramimonadales</taxon>
        <taxon>Pyramimonadaceae</taxon>
        <taxon>Pyramimonas</taxon>
        <taxon>Pyramimonas incertae sedis</taxon>
    </lineage>
</organism>
<evidence type="ECO:0000256" key="7">
    <source>
        <dbReference type="ARBA" id="ARBA00022755"/>
    </source>
</evidence>
<dbReference type="InterPro" id="IPR025777">
    <property type="entry name" value="GMPS_ATP_PPase_dom"/>
</dbReference>
<keyword evidence="9" id="KW-0315">Glutamine amidotransferase</keyword>
<evidence type="ECO:0000256" key="13">
    <source>
        <dbReference type="ARBA" id="ARBA00049404"/>
    </source>
</evidence>
<dbReference type="SUPFAM" id="SSF52317">
    <property type="entry name" value="Class I glutamine amidotransferase-like"/>
    <property type="match status" value="1"/>
</dbReference>
<dbReference type="InterPro" id="IPR017926">
    <property type="entry name" value="GATASE"/>
</dbReference>
<evidence type="ECO:0000256" key="1">
    <source>
        <dbReference type="ARBA" id="ARBA00005153"/>
    </source>
</evidence>
<dbReference type="PRINTS" id="PR00097">
    <property type="entry name" value="ANTSNTHASEII"/>
</dbReference>
<evidence type="ECO:0000256" key="12">
    <source>
        <dbReference type="ARBA" id="ARBA00044933"/>
    </source>
</evidence>
<dbReference type="PROSITE" id="PS51553">
    <property type="entry name" value="GMPS_ATP_PPASE"/>
    <property type="match status" value="1"/>
</dbReference>
<dbReference type="CDD" id="cd01997">
    <property type="entry name" value="GMP_synthase_C"/>
    <property type="match status" value="1"/>
</dbReference>
<dbReference type="Pfam" id="PF00117">
    <property type="entry name" value="GATase"/>
    <property type="match status" value="1"/>
</dbReference>
<dbReference type="GO" id="GO:0005829">
    <property type="term" value="C:cytosol"/>
    <property type="evidence" value="ECO:0007669"/>
    <property type="project" value="TreeGrafter"/>
</dbReference>
<dbReference type="AlphaFoldDB" id="A0A7S0MY67"/>
<dbReference type="Gene3D" id="3.30.300.10">
    <property type="match status" value="1"/>
</dbReference>
<keyword evidence="8 14" id="KW-0067">ATP-binding</keyword>
<comment type="pathway">
    <text evidence="1">Purine metabolism; GMP biosynthesis; GMP from XMP (L-Gln route): step 1/1.</text>
</comment>
<protein>
    <recommendedName>
        <fullName evidence="3">GMP synthase [glutamine-hydrolyzing]</fullName>
        <ecNumber evidence="2">6.3.5.2</ecNumber>
    </recommendedName>
    <alternativeName>
        <fullName evidence="10">GMP synthetase</fullName>
    </alternativeName>
    <alternativeName>
        <fullName evidence="11">Glutamine amidotransferase</fullName>
    </alternativeName>
</protein>
<evidence type="ECO:0000256" key="14">
    <source>
        <dbReference type="PROSITE-ProRule" id="PRU00886"/>
    </source>
</evidence>
<dbReference type="InterPro" id="IPR014729">
    <property type="entry name" value="Rossmann-like_a/b/a_fold"/>
</dbReference>
<evidence type="ECO:0000256" key="5">
    <source>
        <dbReference type="ARBA" id="ARBA00022741"/>
    </source>
</evidence>
<accession>A0A7S0MY67</accession>
<dbReference type="CDD" id="cd01742">
    <property type="entry name" value="GATase1_GMP_Synthase"/>
    <property type="match status" value="1"/>
</dbReference>
<evidence type="ECO:0000313" key="16">
    <source>
        <dbReference type="EMBL" id="CAD8654830.1"/>
    </source>
</evidence>
<evidence type="ECO:0000256" key="4">
    <source>
        <dbReference type="ARBA" id="ARBA00022598"/>
    </source>
</evidence>
<dbReference type="EC" id="6.3.5.2" evidence="2"/>
<sequence length="540" mass="59480">MSDAPAAKRARSEKARKGVLVLDYGSQYTQLITRRVREIGVYSVLVPGDVTKERVESVNPEVIVLSGGPNSVHLDGAPTVFPGFFEYCEENSIPVMGICYGMQLIVKLMGGVVEKAEKSEYGRMPIKISSGSTLYGDDTALQQVWMSHGDEAVKLPPDFTCVAKSEQGAVVAIENPKRKIFGLQYHPEVTHTEKGMETLSRFLLEVCGLKATWTMADVLAEQLERVAAQIGPNDHAICALSGGVDSAVAATLVHKAIGDRLHCCFVDNGLLRYKERERVSKMFDDNLHLPVTVVDAVDRTLTKLDGVTDPETKRKIIGAEFINVFKEFKAEVEKKTGVVPKFLVQGTLYPDVIESCPPPGSGMKHSHTIKSHHNVGGLPKELGFELAEPLRYLFKDEVRKIGALMSVPGAFLKRHPFPGPGLAVRCLGSVTAPGALETLRLVDEIFISMLREEGLYDKIWQAFAVHLPVRSVGVQGDCRTHAHVVALRAITSSDGMTADWYPFEHDFLRRCSNRICNEVKAVNRVVYDISSKPPATIEWE</sequence>
<dbReference type="InterPro" id="IPR001674">
    <property type="entry name" value="GMP_synth_C"/>
</dbReference>
<dbReference type="Pfam" id="PF00958">
    <property type="entry name" value="GMP_synt_C"/>
    <property type="match status" value="1"/>
</dbReference>
<dbReference type="NCBIfam" id="TIGR00884">
    <property type="entry name" value="guaA_Cterm"/>
    <property type="match status" value="1"/>
</dbReference>